<dbReference type="Gene3D" id="1.10.510.10">
    <property type="entry name" value="Transferase(Phosphotransferase) domain 1"/>
    <property type="match status" value="1"/>
</dbReference>
<dbReference type="GO" id="GO:0005524">
    <property type="term" value="F:ATP binding"/>
    <property type="evidence" value="ECO:0007669"/>
    <property type="project" value="UniProtKB-KW"/>
</dbReference>
<comment type="catalytic activity">
    <reaction evidence="1">
        <text>1D-myo-inositol 1,3,4,5,6-pentakisphosphate + ATP = 1D-myo-inositol hexakisphosphate + ADP + H(+)</text>
        <dbReference type="Rhea" id="RHEA:20313"/>
        <dbReference type="ChEBI" id="CHEBI:15378"/>
        <dbReference type="ChEBI" id="CHEBI:30616"/>
        <dbReference type="ChEBI" id="CHEBI:57733"/>
        <dbReference type="ChEBI" id="CHEBI:58130"/>
        <dbReference type="ChEBI" id="CHEBI:456216"/>
        <dbReference type="EC" id="2.7.1.158"/>
    </reaction>
</comment>
<keyword evidence="1" id="KW-0808">Transferase</keyword>
<dbReference type="STRING" id="542762.A0A4S4CZ15"/>
<dbReference type="EC" id="2.7.1.158" evidence="1"/>
<dbReference type="SUPFAM" id="SSF56112">
    <property type="entry name" value="Protein kinase-like (PK-like)"/>
    <property type="match status" value="1"/>
</dbReference>
<dbReference type="InterPro" id="IPR000719">
    <property type="entry name" value="Prot_kinase_dom"/>
</dbReference>
<keyword evidence="1" id="KW-0547">Nucleotide-binding</keyword>
<evidence type="ECO:0000259" key="2">
    <source>
        <dbReference type="Pfam" id="PF00069"/>
    </source>
</evidence>
<dbReference type="Pfam" id="PF06090">
    <property type="entry name" value="Ins_P5_2-kin"/>
    <property type="match status" value="1"/>
</dbReference>
<keyword evidence="4" id="KW-1185">Reference proteome</keyword>
<evidence type="ECO:0000256" key="1">
    <source>
        <dbReference type="RuleBase" id="RU364126"/>
    </source>
</evidence>
<dbReference type="InterPro" id="IPR038941">
    <property type="entry name" value="At4g14100-like"/>
</dbReference>
<dbReference type="InterPro" id="IPR011009">
    <property type="entry name" value="Kinase-like_dom_sf"/>
</dbReference>
<evidence type="ECO:0000313" key="4">
    <source>
        <dbReference type="Proteomes" id="UP000306102"/>
    </source>
</evidence>
<accession>A0A4S4CZ15</accession>
<comment type="caution">
    <text evidence="3">The sequence shown here is derived from an EMBL/GenBank/DDBJ whole genome shotgun (WGS) entry which is preliminary data.</text>
</comment>
<organism evidence="3 4">
    <name type="scientific">Camellia sinensis var. sinensis</name>
    <name type="common">China tea</name>
    <dbReference type="NCBI Taxonomy" id="542762"/>
    <lineage>
        <taxon>Eukaryota</taxon>
        <taxon>Viridiplantae</taxon>
        <taxon>Streptophyta</taxon>
        <taxon>Embryophyta</taxon>
        <taxon>Tracheophyta</taxon>
        <taxon>Spermatophyta</taxon>
        <taxon>Magnoliopsida</taxon>
        <taxon>eudicotyledons</taxon>
        <taxon>Gunneridae</taxon>
        <taxon>Pentapetalae</taxon>
        <taxon>asterids</taxon>
        <taxon>Ericales</taxon>
        <taxon>Theaceae</taxon>
        <taxon>Camellia</taxon>
    </lineage>
</organism>
<comment type="function">
    <text evidence="1">Phosphorylates Ins(1,3,4,5,6)P5 at position 2 to form Ins(1,2,3,4,5,6)P6 (InsP6 or phytate).</text>
</comment>
<protein>
    <recommendedName>
        <fullName evidence="1">Inositol-pentakisphosphate 2-kinase</fullName>
        <ecNumber evidence="1">2.7.1.158</ecNumber>
    </recommendedName>
</protein>
<dbReference type="AlphaFoldDB" id="A0A4S4CZ15"/>
<keyword evidence="1" id="KW-0067">ATP-binding</keyword>
<gene>
    <name evidence="3" type="ORF">TEA_016980</name>
</gene>
<dbReference type="InterPro" id="IPR009286">
    <property type="entry name" value="Ins_P5_2-kin"/>
</dbReference>
<dbReference type="Proteomes" id="UP000306102">
    <property type="component" value="Unassembled WGS sequence"/>
</dbReference>
<evidence type="ECO:0000313" key="3">
    <source>
        <dbReference type="EMBL" id="THF95114.1"/>
    </source>
</evidence>
<reference evidence="3 4" key="1">
    <citation type="journal article" date="2018" name="Proc. Natl. Acad. Sci. U.S.A.">
        <title>Draft genome sequence of Camellia sinensis var. sinensis provides insights into the evolution of the tea genome and tea quality.</title>
        <authorList>
            <person name="Wei C."/>
            <person name="Yang H."/>
            <person name="Wang S."/>
            <person name="Zhao J."/>
            <person name="Liu C."/>
            <person name="Gao L."/>
            <person name="Xia E."/>
            <person name="Lu Y."/>
            <person name="Tai Y."/>
            <person name="She G."/>
            <person name="Sun J."/>
            <person name="Cao H."/>
            <person name="Tong W."/>
            <person name="Gao Q."/>
            <person name="Li Y."/>
            <person name="Deng W."/>
            <person name="Jiang X."/>
            <person name="Wang W."/>
            <person name="Chen Q."/>
            <person name="Zhang S."/>
            <person name="Li H."/>
            <person name="Wu J."/>
            <person name="Wang P."/>
            <person name="Li P."/>
            <person name="Shi C."/>
            <person name="Zheng F."/>
            <person name="Jian J."/>
            <person name="Huang B."/>
            <person name="Shan D."/>
            <person name="Shi M."/>
            <person name="Fang C."/>
            <person name="Yue Y."/>
            <person name="Li F."/>
            <person name="Li D."/>
            <person name="Wei S."/>
            <person name="Han B."/>
            <person name="Jiang C."/>
            <person name="Yin Y."/>
            <person name="Xia T."/>
            <person name="Zhang Z."/>
            <person name="Bennetzen J.L."/>
            <person name="Zhao S."/>
            <person name="Wan X."/>
        </authorList>
    </citation>
    <scope>NUCLEOTIDE SEQUENCE [LARGE SCALE GENOMIC DNA]</scope>
    <source>
        <strain evidence="4">cv. Shuchazao</strain>
        <tissue evidence="3">Leaf</tissue>
    </source>
</reference>
<feature type="domain" description="Protein kinase" evidence="2">
    <location>
        <begin position="20"/>
        <end position="92"/>
    </location>
</feature>
<sequence>MMRTTLLKQGMGILLCMKCILLYEMLYGYTPFRGKTRQKTFANILHKDLKFPGTISVSLSAKQLMYRLLHRDPKNRLDSREGANEIKRHPFFKGVNWPLVRCMISNTSEYDPLDMLSGSKERVHKAITALFCTPQNNFRVFLSGSLIFGGLGGGADITSCMIGNSFEDVLKCVIQADDGLRTTNFLQLVTEAVSRSGLLDRLLEVQKLDIFDIEGAIHAYYDVNQLANYKLTYDLEWNNDTSYVYTLDDSDPEYQVLHVKVGILKPNWLDDANYLGQHYMDRFLCNVWEKKTDLWYNWLNARNFNIIQNQLANYKLTYDLEWNNDTSYVYTLDDSDPEYQVLHVKVGILKPNWLDDANYLGQHYMDSLVRWVSVTSKGVWSCCRFICGAGGAWWTSNRLTQSSDRLTDSNV</sequence>
<dbReference type="EMBL" id="SDRB02013357">
    <property type="protein sequence ID" value="THF95114.1"/>
    <property type="molecule type" value="Genomic_DNA"/>
</dbReference>
<keyword evidence="1" id="KW-0418">Kinase</keyword>
<proteinExistence type="predicted"/>
<name>A0A4S4CZ15_CAMSN</name>
<dbReference type="PANTHER" id="PTHR33880:SF19">
    <property type="entry name" value="EXPRESSED PROTEIN"/>
    <property type="match status" value="1"/>
</dbReference>
<dbReference type="Pfam" id="PF00069">
    <property type="entry name" value="Pkinase"/>
    <property type="match status" value="1"/>
</dbReference>
<comment type="domain">
    <text evidence="1">The EXKPK motif is conserved in inositol-pentakisphosphate 2-kinases of both family 1 and 2.</text>
</comment>
<dbReference type="PANTHER" id="PTHR33880">
    <property type="entry name" value="EXPRESSED PROTEIN"/>
    <property type="match status" value="1"/>
</dbReference>
<dbReference type="GO" id="GO:0035299">
    <property type="term" value="F:inositol-1,3,4,5,6-pentakisphosphate 2-kinase activity"/>
    <property type="evidence" value="ECO:0007669"/>
    <property type="project" value="UniProtKB-EC"/>
</dbReference>